<name>A0ACC1CE41_9NEOP</name>
<evidence type="ECO:0000313" key="1">
    <source>
        <dbReference type="EMBL" id="KAJ0169832.1"/>
    </source>
</evidence>
<dbReference type="Proteomes" id="UP000824533">
    <property type="component" value="Linkage Group LG29"/>
</dbReference>
<comment type="caution">
    <text evidence="1">The sequence shown here is derived from an EMBL/GenBank/DDBJ whole genome shotgun (WGS) entry which is preliminary data.</text>
</comment>
<reference evidence="1 2" key="1">
    <citation type="journal article" date="2021" name="Front. Genet.">
        <title>Chromosome-Level Genome Assembly Reveals Significant Gene Expansion in the Toll and IMD Signaling Pathways of Dendrolimus kikuchii.</title>
        <authorList>
            <person name="Zhou J."/>
            <person name="Wu P."/>
            <person name="Xiong Z."/>
            <person name="Liu N."/>
            <person name="Zhao N."/>
            <person name="Ji M."/>
            <person name="Qiu Y."/>
            <person name="Yang B."/>
        </authorList>
    </citation>
    <scope>NUCLEOTIDE SEQUENCE [LARGE SCALE GENOMIC DNA]</scope>
    <source>
        <strain evidence="1">Ann1</strain>
    </source>
</reference>
<evidence type="ECO:0000313" key="2">
    <source>
        <dbReference type="Proteomes" id="UP000824533"/>
    </source>
</evidence>
<accession>A0ACC1CE41</accession>
<proteinExistence type="predicted"/>
<keyword evidence="2" id="KW-1185">Reference proteome</keyword>
<sequence>MSLILLIGFSTTLVLPASTKFLPPVEYRHPLPIRSYLNPPLMMKEKNQYIVSRENTKMRKSQSDELSIYLFKKPSQISTVLPVHKIFDKNGMVYLSKPKKRDWGFKEVLDEVMSLKQSGFRRSAFRDTTSNIIFNFDELVF</sequence>
<gene>
    <name evidence="1" type="ORF">K1T71_014438</name>
</gene>
<protein>
    <submittedName>
        <fullName evidence="1">Uncharacterized protein</fullName>
    </submittedName>
</protein>
<dbReference type="EMBL" id="CM034415">
    <property type="protein sequence ID" value="KAJ0169832.1"/>
    <property type="molecule type" value="Genomic_DNA"/>
</dbReference>
<organism evidence="1 2">
    <name type="scientific">Dendrolimus kikuchii</name>
    <dbReference type="NCBI Taxonomy" id="765133"/>
    <lineage>
        <taxon>Eukaryota</taxon>
        <taxon>Metazoa</taxon>
        <taxon>Ecdysozoa</taxon>
        <taxon>Arthropoda</taxon>
        <taxon>Hexapoda</taxon>
        <taxon>Insecta</taxon>
        <taxon>Pterygota</taxon>
        <taxon>Neoptera</taxon>
        <taxon>Endopterygota</taxon>
        <taxon>Lepidoptera</taxon>
        <taxon>Glossata</taxon>
        <taxon>Ditrysia</taxon>
        <taxon>Bombycoidea</taxon>
        <taxon>Lasiocampidae</taxon>
        <taxon>Dendrolimus</taxon>
    </lineage>
</organism>